<sequence length="116" mass="11628">MPNVIPGLAALAVGLVATAALAQSPDAPLKGRDTDPNLPAQSQTPPEKIRPNDGAGTNSNGDTTLSDKLQKNDGVITPPGNAAPGMVVKPPDPNPGSMPVIKPGELPGQAPNTEAK</sequence>
<feature type="compositionally biased region" description="Polar residues" evidence="1">
    <location>
        <begin position="55"/>
        <end position="67"/>
    </location>
</feature>
<evidence type="ECO:0000313" key="3">
    <source>
        <dbReference type="EMBL" id="KAB1079529.1"/>
    </source>
</evidence>
<dbReference type="Proteomes" id="UP000474159">
    <property type="component" value="Unassembled WGS sequence"/>
</dbReference>
<keyword evidence="4" id="KW-1185">Reference proteome</keyword>
<proteinExistence type="predicted"/>
<organism evidence="3 4">
    <name type="scientific">Methylobacterium soli</name>
    <dbReference type="NCBI Taxonomy" id="553447"/>
    <lineage>
        <taxon>Bacteria</taxon>
        <taxon>Pseudomonadati</taxon>
        <taxon>Pseudomonadota</taxon>
        <taxon>Alphaproteobacteria</taxon>
        <taxon>Hyphomicrobiales</taxon>
        <taxon>Methylobacteriaceae</taxon>
        <taxon>Methylobacterium</taxon>
    </lineage>
</organism>
<protein>
    <recommendedName>
        <fullName evidence="5">Serine/threonine protein kinase</fullName>
    </recommendedName>
</protein>
<gene>
    <name evidence="3" type="ORF">F6X53_09530</name>
</gene>
<feature type="chain" id="PRO_5027072566" description="Serine/threonine protein kinase" evidence="2">
    <location>
        <begin position="23"/>
        <end position="116"/>
    </location>
</feature>
<dbReference type="RefSeq" id="WP_150999792.1">
    <property type="nucleotide sequence ID" value="NZ_BPQY01000101.1"/>
</dbReference>
<comment type="caution">
    <text evidence="3">The sequence shown here is derived from an EMBL/GenBank/DDBJ whole genome shotgun (WGS) entry which is preliminary data.</text>
</comment>
<feature type="region of interest" description="Disordered" evidence="1">
    <location>
        <begin position="26"/>
        <end position="116"/>
    </location>
</feature>
<evidence type="ECO:0000256" key="1">
    <source>
        <dbReference type="SAM" id="MobiDB-lite"/>
    </source>
</evidence>
<dbReference type="AlphaFoldDB" id="A0A6L3T0P2"/>
<accession>A0A6L3T0P2</accession>
<evidence type="ECO:0000313" key="4">
    <source>
        <dbReference type="Proteomes" id="UP000474159"/>
    </source>
</evidence>
<keyword evidence="2" id="KW-0732">Signal</keyword>
<dbReference type="EMBL" id="VZZK01000008">
    <property type="protein sequence ID" value="KAB1079529.1"/>
    <property type="molecule type" value="Genomic_DNA"/>
</dbReference>
<name>A0A6L3T0P2_9HYPH</name>
<evidence type="ECO:0000256" key="2">
    <source>
        <dbReference type="SAM" id="SignalP"/>
    </source>
</evidence>
<evidence type="ECO:0008006" key="5">
    <source>
        <dbReference type="Google" id="ProtNLM"/>
    </source>
</evidence>
<reference evidence="3 4" key="1">
    <citation type="submission" date="2019-09" db="EMBL/GenBank/DDBJ databases">
        <title>YIM 48816 draft genome.</title>
        <authorList>
            <person name="Jiang L."/>
        </authorList>
    </citation>
    <scope>NUCLEOTIDE SEQUENCE [LARGE SCALE GENOMIC DNA]</scope>
    <source>
        <strain evidence="3 4">YIM 48816</strain>
    </source>
</reference>
<feature type="signal peptide" evidence="2">
    <location>
        <begin position="1"/>
        <end position="22"/>
    </location>
</feature>
<dbReference type="OrthoDB" id="8004454at2"/>